<keyword evidence="8" id="KW-0175">Coiled coil</keyword>
<keyword evidence="6" id="KW-0804">Transcription</keyword>
<evidence type="ECO:0000256" key="6">
    <source>
        <dbReference type="ARBA" id="ARBA00023163"/>
    </source>
</evidence>
<dbReference type="PROSITE" id="PS50217">
    <property type="entry name" value="BZIP"/>
    <property type="match status" value="1"/>
</dbReference>
<evidence type="ECO:0000256" key="1">
    <source>
        <dbReference type="ARBA" id="ARBA00004123"/>
    </source>
</evidence>
<dbReference type="PROSITE" id="PS00036">
    <property type="entry name" value="BZIP_BASIC"/>
    <property type="match status" value="1"/>
</dbReference>
<dbReference type="GO" id="GO:0045893">
    <property type="term" value="P:positive regulation of DNA-templated transcription"/>
    <property type="evidence" value="ECO:0007669"/>
    <property type="project" value="UniProtKB-ARBA"/>
</dbReference>
<dbReference type="STRING" id="4533.J3MQU2"/>
<evidence type="ECO:0000313" key="12">
    <source>
        <dbReference type="EnsemblPlants" id="OB08G14710.1"/>
    </source>
</evidence>
<keyword evidence="13" id="KW-1185">Reference proteome</keyword>
<dbReference type="PANTHER" id="PTHR45693">
    <property type="entry name" value="TRANSCRIPTION FACTOR TGA9"/>
    <property type="match status" value="1"/>
</dbReference>
<dbReference type="PROSITE" id="PS51806">
    <property type="entry name" value="DOG1"/>
    <property type="match status" value="1"/>
</dbReference>
<reference evidence="12" key="1">
    <citation type="journal article" date="2013" name="Nat. Commun.">
        <title>Whole-genome sequencing of Oryza brachyantha reveals mechanisms underlying Oryza genome evolution.</title>
        <authorList>
            <person name="Chen J."/>
            <person name="Huang Q."/>
            <person name="Gao D."/>
            <person name="Wang J."/>
            <person name="Lang Y."/>
            <person name="Liu T."/>
            <person name="Li B."/>
            <person name="Bai Z."/>
            <person name="Luis Goicoechea J."/>
            <person name="Liang C."/>
            <person name="Chen C."/>
            <person name="Zhang W."/>
            <person name="Sun S."/>
            <person name="Liao Y."/>
            <person name="Zhang X."/>
            <person name="Yang L."/>
            <person name="Song C."/>
            <person name="Wang M."/>
            <person name="Shi J."/>
            <person name="Liu G."/>
            <person name="Liu J."/>
            <person name="Zhou H."/>
            <person name="Zhou W."/>
            <person name="Yu Q."/>
            <person name="An N."/>
            <person name="Chen Y."/>
            <person name="Cai Q."/>
            <person name="Wang B."/>
            <person name="Liu B."/>
            <person name="Min J."/>
            <person name="Huang Y."/>
            <person name="Wu H."/>
            <person name="Li Z."/>
            <person name="Zhang Y."/>
            <person name="Yin Y."/>
            <person name="Song W."/>
            <person name="Jiang J."/>
            <person name="Jackson S.A."/>
            <person name="Wing R.A."/>
            <person name="Wang J."/>
            <person name="Chen M."/>
        </authorList>
    </citation>
    <scope>NUCLEOTIDE SEQUENCE [LARGE SCALE GENOMIC DNA]</scope>
    <source>
        <strain evidence="12">cv. IRGC 101232</strain>
    </source>
</reference>
<evidence type="ECO:0000256" key="4">
    <source>
        <dbReference type="ARBA" id="ARBA00023015"/>
    </source>
</evidence>
<dbReference type="GO" id="GO:0043565">
    <property type="term" value="F:sequence-specific DNA binding"/>
    <property type="evidence" value="ECO:0007669"/>
    <property type="project" value="InterPro"/>
</dbReference>
<dbReference type="SUPFAM" id="SSF57959">
    <property type="entry name" value="Leucine zipper domain"/>
    <property type="match status" value="1"/>
</dbReference>
<feature type="domain" description="BZIP" evidence="10">
    <location>
        <begin position="53"/>
        <end position="95"/>
    </location>
</feature>
<dbReference type="Gramene" id="OB08G14710.1">
    <property type="protein sequence ID" value="OB08G14710.1"/>
    <property type="gene ID" value="OB08G14710"/>
</dbReference>
<organism evidence="12">
    <name type="scientific">Oryza brachyantha</name>
    <name type="common">malo sina</name>
    <dbReference type="NCBI Taxonomy" id="4533"/>
    <lineage>
        <taxon>Eukaryota</taxon>
        <taxon>Viridiplantae</taxon>
        <taxon>Streptophyta</taxon>
        <taxon>Embryophyta</taxon>
        <taxon>Tracheophyta</taxon>
        <taxon>Spermatophyta</taxon>
        <taxon>Magnoliopsida</taxon>
        <taxon>Liliopsida</taxon>
        <taxon>Poales</taxon>
        <taxon>Poaceae</taxon>
        <taxon>BOP clade</taxon>
        <taxon>Oryzoideae</taxon>
        <taxon>Oryzeae</taxon>
        <taxon>Oryzinae</taxon>
        <taxon>Oryza</taxon>
    </lineage>
</organism>
<evidence type="ECO:0000313" key="13">
    <source>
        <dbReference type="Proteomes" id="UP000006038"/>
    </source>
</evidence>
<dbReference type="PANTHER" id="PTHR45693:SF31">
    <property type="entry name" value="TRANSCRIPTION FACTOR TGAL10"/>
    <property type="match status" value="1"/>
</dbReference>
<reference evidence="12" key="2">
    <citation type="submission" date="2013-04" db="UniProtKB">
        <authorList>
            <consortium name="EnsemblPlants"/>
        </authorList>
    </citation>
    <scope>IDENTIFICATION</scope>
</reference>
<evidence type="ECO:0008006" key="14">
    <source>
        <dbReference type="Google" id="ProtNLM"/>
    </source>
</evidence>
<keyword evidence="7" id="KW-0539">Nucleus</keyword>
<feature type="domain" description="DOG1" evidence="11">
    <location>
        <begin position="121"/>
        <end position="352"/>
    </location>
</feature>
<protein>
    <recommendedName>
        <fullName evidence="14">DOG1 domain-containing protein</fullName>
    </recommendedName>
</protein>
<evidence type="ECO:0000259" key="10">
    <source>
        <dbReference type="PROSITE" id="PS50217"/>
    </source>
</evidence>
<dbReference type="GO" id="GO:0006952">
    <property type="term" value="P:defense response"/>
    <property type="evidence" value="ECO:0007669"/>
    <property type="project" value="UniProtKB-KW"/>
</dbReference>
<dbReference type="FunFam" id="1.20.5.170:FF:000019">
    <property type="entry name" value="BZIP family transcription factor"/>
    <property type="match status" value="1"/>
</dbReference>
<evidence type="ECO:0000256" key="9">
    <source>
        <dbReference type="SAM" id="MobiDB-lite"/>
    </source>
</evidence>
<dbReference type="Proteomes" id="UP000006038">
    <property type="component" value="Chromosome 8"/>
</dbReference>
<evidence type="ECO:0000256" key="7">
    <source>
        <dbReference type="ARBA" id="ARBA00023242"/>
    </source>
</evidence>
<dbReference type="InterPro" id="IPR004827">
    <property type="entry name" value="bZIP"/>
</dbReference>
<evidence type="ECO:0000256" key="2">
    <source>
        <dbReference type="ARBA" id="ARBA00007163"/>
    </source>
</evidence>
<keyword evidence="3" id="KW-0611">Plant defense</keyword>
<dbReference type="OMA" id="LQNMYKI"/>
<keyword evidence="4" id="KW-0805">Transcription regulation</keyword>
<dbReference type="GO" id="GO:0006351">
    <property type="term" value="P:DNA-templated transcription"/>
    <property type="evidence" value="ECO:0007669"/>
    <property type="project" value="InterPro"/>
</dbReference>
<comment type="similarity">
    <text evidence="2">Belongs to the bZIP family.</text>
</comment>
<evidence type="ECO:0000256" key="3">
    <source>
        <dbReference type="ARBA" id="ARBA00022821"/>
    </source>
</evidence>
<keyword evidence="5" id="KW-0238">DNA-binding</keyword>
<dbReference type="GO" id="GO:0005634">
    <property type="term" value="C:nucleus"/>
    <property type="evidence" value="ECO:0007669"/>
    <property type="project" value="UniProtKB-SubCell"/>
</dbReference>
<dbReference type="AlphaFoldDB" id="J3MQU2"/>
<dbReference type="InterPro" id="IPR046347">
    <property type="entry name" value="bZIP_sf"/>
</dbReference>
<proteinExistence type="inferred from homology"/>
<accession>J3MQU2</accession>
<dbReference type="HOGENOM" id="CLU_024782_1_0_1"/>
<evidence type="ECO:0000259" key="11">
    <source>
        <dbReference type="PROSITE" id="PS51806"/>
    </source>
</evidence>
<feature type="coiled-coil region" evidence="8">
    <location>
        <begin position="74"/>
        <end position="101"/>
    </location>
</feature>
<dbReference type="Gene3D" id="1.20.5.170">
    <property type="match status" value="1"/>
</dbReference>
<dbReference type="SMART" id="SM00338">
    <property type="entry name" value="BRLZ"/>
    <property type="match status" value="1"/>
</dbReference>
<dbReference type="InterPro" id="IPR025422">
    <property type="entry name" value="TGA_domain"/>
</dbReference>
<evidence type="ECO:0000256" key="8">
    <source>
        <dbReference type="SAM" id="Coils"/>
    </source>
</evidence>
<dbReference type="Pfam" id="PF14144">
    <property type="entry name" value="DOG1"/>
    <property type="match status" value="1"/>
</dbReference>
<feature type="region of interest" description="Disordered" evidence="9">
    <location>
        <begin position="1"/>
        <end position="55"/>
    </location>
</feature>
<dbReference type="EnsemblPlants" id="OB08G14710.1">
    <property type="protein sequence ID" value="OB08G14710.1"/>
    <property type="gene ID" value="OB08G14710"/>
</dbReference>
<sequence length="357" mass="39369">MVVAPAHPVMTEPKFESQVALPLQHGDEDDAALHDAPPRQSSDSFDQEGSRPRDKIQRRLAQNREAARKSRLRKKAYIQNLETSRMKLAQLEQEITRARQKGVYISSNSPPSLPAPIDSGVATFELKYAHWVEEQNSQTRELRAALQAGASELQLKILVEAGLEHYEELFRAKSEAAKRDVFFVMSGVWRTAAERFFLWIAGFRPSEVIKVLAPQLEAMTEEQVAKVQGLQQKARHLEDALSQGMDKLKQTLADSMLAEAVASTSSGDDNAASPHDPSSADGGGGGYMAQMGSAMGRLNGLVAFVDHADHLRLGTLQNMHRILTPRQAAQGLLALGDYCQRLRALSSLWAARPREPA</sequence>
<dbReference type="GO" id="GO:0003700">
    <property type="term" value="F:DNA-binding transcription factor activity"/>
    <property type="evidence" value="ECO:0007669"/>
    <property type="project" value="InterPro"/>
</dbReference>
<feature type="region of interest" description="Disordered" evidence="9">
    <location>
        <begin position="263"/>
        <end position="287"/>
    </location>
</feature>
<comment type="subcellular location">
    <subcellularLocation>
        <location evidence="1">Nucleus</location>
    </subcellularLocation>
</comment>
<evidence type="ECO:0000256" key="5">
    <source>
        <dbReference type="ARBA" id="ARBA00023125"/>
    </source>
</evidence>
<dbReference type="eggNOG" id="ENOG502QS1H">
    <property type="taxonomic scope" value="Eukaryota"/>
</dbReference>
<dbReference type="Pfam" id="PF00170">
    <property type="entry name" value="bZIP_1"/>
    <property type="match status" value="1"/>
</dbReference>
<name>J3MQU2_ORYBR</name>